<dbReference type="EMBL" id="KK914277">
    <property type="protein sequence ID" value="KDP43184.1"/>
    <property type="molecule type" value="Genomic_DNA"/>
</dbReference>
<gene>
    <name evidence="1" type="ORF">JCGZ_22736</name>
</gene>
<evidence type="ECO:0000313" key="2">
    <source>
        <dbReference type="Proteomes" id="UP000027138"/>
    </source>
</evidence>
<keyword evidence="2" id="KW-1185">Reference proteome</keyword>
<accession>A0A067LGA3</accession>
<protein>
    <submittedName>
        <fullName evidence="1">Uncharacterized protein</fullName>
    </submittedName>
</protein>
<evidence type="ECO:0000313" key="1">
    <source>
        <dbReference type="EMBL" id="KDP43184.1"/>
    </source>
</evidence>
<organism evidence="1 2">
    <name type="scientific">Jatropha curcas</name>
    <name type="common">Barbados nut</name>
    <dbReference type="NCBI Taxonomy" id="180498"/>
    <lineage>
        <taxon>Eukaryota</taxon>
        <taxon>Viridiplantae</taxon>
        <taxon>Streptophyta</taxon>
        <taxon>Embryophyta</taxon>
        <taxon>Tracheophyta</taxon>
        <taxon>Spermatophyta</taxon>
        <taxon>Magnoliopsida</taxon>
        <taxon>eudicotyledons</taxon>
        <taxon>Gunneridae</taxon>
        <taxon>Pentapetalae</taxon>
        <taxon>rosids</taxon>
        <taxon>fabids</taxon>
        <taxon>Malpighiales</taxon>
        <taxon>Euphorbiaceae</taxon>
        <taxon>Crotonoideae</taxon>
        <taxon>Jatropheae</taxon>
        <taxon>Jatropha</taxon>
    </lineage>
</organism>
<proteinExistence type="predicted"/>
<dbReference type="Proteomes" id="UP000027138">
    <property type="component" value="Unassembled WGS sequence"/>
</dbReference>
<name>A0A067LGA3_JATCU</name>
<dbReference type="AlphaFoldDB" id="A0A067LGA3"/>
<reference evidence="1 2" key="1">
    <citation type="journal article" date="2014" name="PLoS ONE">
        <title>Global Analysis of Gene Expression Profiles in Physic Nut (Jatropha curcas L.) Seedlings Exposed to Salt Stress.</title>
        <authorList>
            <person name="Zhang L."/>
            <person name="Zhang C."/>
            <person name="Wu P."/>
            <person name="Chen Y."/>
            <person name="Li M."/>
            <person name="Jiang H."/>
            <person name="Wu G."/>
        </authorList>
    </citation>
    <scope>NUCLEOTIDE SEQUENCE [LARGE SCALE GENOMIC DNA]</scope>
    <source>
        <strain evidence="2">cv. GZQX0401</strain>
        <tissue evidence="1">Young leaves</tissue>
    </source>
</reference>
<sequence length="60" mass="6819">MNKLRVWHGHVEGAVFEAAQLAGYDVYFEDEEGRFIRALSGFYEGTPVPDNVEVLALRFT</sequence>
<dbReference type="OrthoDB" id="10598604at2759"/>